<sequence>MRPISLFLAALLCLPGAGHVHGQQLANGRSALSPQRAALRTWAHAQLQVREIGKTNRGAAIDQWQRAAGSYALGTFWCSWFVSAGFRACGVPTAYFGRARSWFDKAHVVLDHGRQVASQPAPQPYDLAGYEWGQPNVSHVGFLDLWGSTAMCQTIEGNTGGGKQSRDGDGVYKNWRLKRQVAYVANVVDKPGYGRKRD</sequence>
<name>A0ABS3QJ76_9BACT</name>
<dbReference type="Pfam" id="PF05257">
    <property type="entry name" value="CHAP"/>
    <property type="match status" value="1"/>
</dbReference>
<dbReference type="EMBL" id="JAGETZ010000008">
    <property type="protein sequence ID" value="MBO2010839.1"/>
    <property type="molecule type" value="Genomic_DNA"/>
</dbReference>
<dbReference type="InterPro" id="IPR007921">
    <property type="entry name" value="CHAP_dom"/>
</dbReference>
<accession>A0ABS3QJ76</accession>
<reference evidence="2 3" key="1">
    <citation type="submission" date="2021-03" db="EMBL/GenBank/DDBJ databases">
        <authorList>
            <person name="Kim M.K."/>
        </authorList>
    </citation>
    <scope>NUCLEOTIDE SEQUENCE [LARGE SCALE GENOMIC DNA]</scope>
    <source>
        <strain evidence="2 3">BT442</strain>
    </source>
</reference>
<gene>
    <name evidence="2" type="ORF">J4E00_17395</name>
</gene>
<organism evidence="2 3">
    <name type="scientific">Hymenobacter negativus</name>
    <dbReference type="NCBI Taxonomy" id="2795026"/>
    <lineage>
        <taxon>Bacteria</taxon>
        <taxon>Pseudomonadati</taxon>
        <taxon>Bacteroidota</taxon>
        <taxon>Cytophagia</taxon>
        <taxon>Cytophagales</taxon>
        <taxon>Hymenobacteraceae</taxon>
        <taxon>Hymenobacter</taxon>
    </lineage>
</organism>
<keyword evidence="3" id="KW-1185">Reference proteome</keyword>
<feature type="domain" description="Peptidase C51" evidence="1">
    <location>
        <begin position="73"/>
        <end position="158"/>
    </location>
</feature>
<evidence type="ECO:0000313" key="2">
    <source>
        <dbReference type="EMBL" id="MBO2010839.1"/>
    </source>
</evidence>
<comment type="caution">
    <text evidence="2">The sequence shown here is derived from an EMBL/GenBank/DDBJ whole genome shotgun (WGS) entry which is preliminary data.</text>
</comment>
<protein>
    <recommendedName>
        <fullName evidence="1">Peptidase C51 domain-containing protein</fullName>
    </recommendedName>
</protein>
<evidence type="ECO:0000313" key="3">
    <source>
        <dbReference type="Proteomes" id="UP000664369"/>
    </source>
</evidence>
<proteinExistence type="predicted"/>
<dbReference type="Proteomes" id="UP000664369">
    <property type="component" value="Unassembled WGS sequence"/>
</dbReference>
<dbReference type="RefSeq" id="WP_208176466.1">
    <property type="nucleotide sequence ID" value="NZ_JAGETZ010000008.1"/>
</dbReference>
<evidence type="ECO:0000259" key="1">
    <source>
        <dbReference type="Pfam" id="PF05257"/>
    </source>
</evidence>